<evidence type="ECO:0000313" key="1">
    <source>
        <dbReference type="EMBL" id="GFY17143.1"/>
    </source>
</evidence>
<dbReference type="EMBL" id="BMAU01021343">
    <property type="protein sequence ID" value="GFY17143.1"/>
    <property type="molecule type" value="Genomic_DNA"/>
</dbReference>
<reference evidence="1" key="1">
    <citation type="submission" date="2020-08" db="EMBL/GenBank/DDBJ databases">
        <title>Multicomponent nature underlies the extraordinary mechanical properties of spider dragline silk.</title>
        <authorList>
            <person name="Kono N."/>
            <person name="Nakamura H."/>
            <person name="Mori M."/>
            <person name="Yoshida Y."/>
            <person name="Ohtoshi R."/>
            <person name="Malay A.D."/>
            <person name="Moran D.A.P."/>
            <person name="Tomita M."/>
            <person name="Numata K."/>
            <person name="Arakawa K."/>
        </authorList>
    </citation>
    <scope>NUCLEOTIDE SEQUENCE</scope>
</reference>
<keyword evidence="2" id="KW-1185">Reference proteome</keyword>
<sequence>MTWSVAKSPRVAEQCDVNIHSLTEENVMISGCFCLYRLMSATKKKLQEGSPLCTPSYGGMIIRSLVKVVTPKTGRDRLNAYPVREKKSLRNRQWQVKYRRNETFPSPRRSGWNRNHIHVKVEGKSMRLPREDRRECVHLPA</sequence>
<name>A0A8X6ST08_TRICX</name>
<proteinExistence type="predicted"/>
<protein>
    <submittedName>
        <fullName evidence="1">Uncharacterized protein</fullName>
    </submittedName>
</protein>
<dbReference type="AlphaFoldDB" id="A0A8X6ST08"/>
<dbReference type="Proteomes" id="UP000887159">
    <property type="component" value="Unassembled WGS sequence"/>
</dbReference>
<accession>A0A8X6ST08</accession>
<comment type="caution">
    <text evidence="1">The sequence shown here is derived from an EMBL/GenBank/DDBJ whole genome shotgun (WGS) entry which is preliminary data.</text>
</comment>
<organism evidence="1 2">
    <name type="scientific">Trichonephila clavipes</name>
    <name type="common">Golden silk orbweaver</name>
    <name type="synonym">Nephila clavipes</name>
    <dbReference type="NCBI Taxonomy" id="2585209"/>
    <lineage>
        <taxon>Eukaryota</taxon>
        <taxon>Metazoa</taxon>
        <taxon>Ecdysozoa</taxon>
        <taxon>Arthropoda</taxon>
        <taxon>Chelicerata</taxon>
        <taxon>Arachnida</taxon>
        <taxon>Araneae</taxon>
        <taxon>Araneomorphae</taxon>
        <taxon>Entelegynae</taxon>
        <taxon>Araneoidea</taxon>
        <taxon>Nephilidae</taxon>
        <taxon>Trichonephila</taxon>
    </lineage>
</organism>
<gene>
    <name evidence="1" type="ORF">TNCV_1089191</name>
</gene>
<evidence type="ECO:0000313" key="2">
    <source>
        <dbReference type="Proteomes" id="UP000887159"/>
    </source>
</evidence>